<accession>A0ABQ8JM21</accession>
<dbReference type="EMBL" id="NJHN03000031">
    <property type="protein sequence ID" value="KAH9423665.1"/>
    <property type="molecule type" value="Genomic_DNA"/>
</dbReference>
<sequence>MNEQQQQLIYDLPSLIESKNQALTSTTTKSNNDNYRDEYRWPPLLLSMREQQSAPSPPPIKSPQDSTTSTSKTDCLFAAIVNSPLSRAATAYKQHLQKSSIYII</sequence>
<gene>
    <name evidence="2" type="ORF">DERP_005245</name>
</gene>
<proteinExistence type="predicted"/>
<name>A0ABQ8JM21_DERPT</name>
<dbReference type="Proteomes" id="UP000887458">
    <property type="component" value="Unassembled WGS sequence"/>
</dbReference>
<keyword evidence="3" id="KW-1185">Reference proteome</keyword>
<reference evidence="2 3" key="2">
    <citation type="journal article" date="2022" name="Mol. Biol. Evol.">
        <title>Comparative Genomics Reveals Insights into the Divergent Evolution of Astigmatic Mites and Household Pest Adaptations.</title>
        <authorList>
            <person name="Xiong Q."/>
            <person name="Wan A.T."/>
            <person name="Liu X."/>
            <person name="Fung C.S."/>
            <person name="Xiao X."/>
            <person name="Malainual N."/>
            <person name="Hou J."/>
            <person name="Wang L."/>
            <person name="Wang M."/>
            <person name="Yang K.Y."/>
            <person name="Cui Y."/>
            <person name="Leung E.L."/>
            <person name="Nong W."/>
            <person name="Shin S.K."/>
            <person name="Au S.W."/>
            <person name="Jeong K.Y."/>
            <person name="Chew F.T."/>
            <person name="Hui J.H."/>
            <person name="Leung T.F."/>
            <person name="Tungtrongchitr A."/>
            <person name="Zhong N."/>
            <person name="Liu Z."/>
            <person name="Tsui S.K."/>
        </authorList>
    </citation>
    <scope>NUCLEOTIDE SEQUENCE [LARGE SCALE GENOMIC DNA]</scope>
    <source>
        <strain evidence="2">Derp</strain>
    </source>
</reference>
<organism evidence="2 3">
    <name type="scientific">Dermatophagoides pteronyssinus</name>
    <name type="common">European house dust mite</name>
    <dbReference type="NCBI Taxonomy" id="6956"/>
    <lineage>
        <taxon>Eukaryota</taxon>
        <taxon>Metazoa</taxon>
        <taxon>Ecdysozoa</taxon>
        <taxon>Arthropoda</taxon>
        <taxon>Chelicerata</taxon>
        <taxon>Arachnida</taxon>
        <taxon>Acari</taxon>
        <taxon>Acariformes</taxon>
        <taxon>Sarcoptiformes</taxon>
        <taxon>Astigmata</taxon>
        <taxon>Psoroptidia</taxon>
        <taxon>Analgoidea</taxon>
        <taxon>Pyroglyphidae</taxon>
        <taxon>Dermatophagoidinae</taxon>
        <taxon>Dermatophagoides</taxon>
    </lineage>
</organism>
<evidence type="ECO:0000313" key="2">
    <source>
        <dbReference type="EMBL" id="KAH9423665.1"/>
    </source>
</evidence>
<feature type="region of interest" description="Disordered" evidence="1">
    <location>
        <begin position="44"/>
        <end position="70"/>
    </location>
</feature>
<evidence type="ECO:0000256" key="1">
    <source>
        <dbReference type="SAM" id="MobiDB-lite"/>
    </source>
</evidence>
<reference evidence="2 3" key="1">
    <citation type="journal article" date="2018" name="J. Allergy Clin. Immunol.">
        <title>High-quality assembly of Dermatophagoides pteronyssinus genome and transcriptome reveals a wide range of novel allergens.</title>
        <authorList>
            <person name="Liu X.Y."/>
            <person name="Yang K.Y."/>
            <person name="Wang M.Q."/>
            <person name="Kwok J.S."/>
            <person name="Zeng X."/>
            <person name="Yang Z."/>
            <person name="Xiao X.J."/>
            <person name="Lau C.P."/>
            <person name="Li Y."/>
            <person name="Huang Z.M."/>
            <person name="Ba J.G."/>
            <person name="Yim A.K."/>
            <person name="Ouyang C.Y."/>
            <person name="Ngai S.M."/>
            <person name="Chan T.F."/>
            <person name="Leung E.L."/>
            <person name="Liu L."/>
            <person name="Liu Z.G."/>
            <person name="Tsui S.K."/>
        </authorList>
    </citation>
    <scope>NUCLEOTIDE SEQUENCE [LARGE SCALE GENOMIC DNA]</scope>
    <source>
        <strain evidence="2">Derp</strain>
    </source>
</reference>
<protein>
    <submittedName>
        <fullName evidence="2">Uncharacterized protein</fullName>
    </submittedName>
</protein>
<comment type="caution">
    <text evidence="2">The sequence shown here is derived from an EMBL/GenBank/DDBJ whole genome shotgun (WGS) entry which is preliminary data.</text>
</comment>
<evidence type="ECO:0000313" key="3">
    <source>
        <dbReference type="Proteomes" id="UP000887458"/>
    </source>
</evidence>